<evidence type="ECO:0000256" key="2">
    <source>
        <dbReference type="SAM" id="Phobius"/>
    </source>
</evidence>
<evidence type="ECO:0000256" key="1">
    <source>
        <dbReference type="SAM" id="MobiDB-lite"/>
    </source>
</evidence>
<feature type="transmembrane region" description="Helical" evidence="2">
    <location>
        <begin position="323"/>
        <end position="341"/>
    </location>
</feature>
<evidence type="ECO:0000313" key="3">
    <source>
        <dbReference type="EMBL" id="CAA9510208.1"/>
    </source>
</evidence>
<name>A0A6J4SZW8_9ACTN</name>
<keyword evidence="2" id="KW-0472">Membrane</keyword>
<reference evidence="3" key="1">
    <citation type="submission" date="2020-02" db="EMBL/GenBank/DDBJ databases">
        <authorList>
            <person name="Meier V. D."/>
        </authorList>
    </citation>
    <scope>NUCLEOTIDE SEQUENCE</scope>
    <source>
        <strain evidence="3">AVDCRST_MAG17</strain>
    </source>
</reference>
<feature type="transmembrane region" description="Helical" evidence="2">
    <location>
        <begin position="408"/>
        <end position="433"/>
    </location>
</feature>
<dbReference type="EMBL" id="CADCVV010000153">
    <property type="protein sequence ID" value="CAA9510208.1"/>
    <property type="molecule type" value="Genomic_DNA"/>
</dbReference>
<feature type="transmembrane region" description="Helical" evidence="2">
    <location>
        <begin position="527"/>
        <end position="546"/>
    </location>
</feature>
<feature type="transmembrane region" description="Helical" evidence="2">
    <location>
        <begin position="353"/>
        <end position="371"/>
    </location>
</feature>
<feature type="transmembrane region" description="Helical" evidence="2">
    <location>
        <begin position="377"/>
        <end position="396"/>
    </location>
</feature>
<sequence length="691" mass="69440">MADSVVRRAPRVVGALAAAVALLGAGAIPARAASSPSPGRAAILLLPWSEAAGGDRVLLERLGERRRGLAVGLTSPTVGGYSPEQLALDLSQGTRVPLGLYDGMPPPLAIGARPGGRSAIERWERVRARARRAPARVEPGLLAAAARRAGRRTAYLGPWRAPEAAVAADLRGRVDAQLTVPGGAAAARAGSAWRKADLLVARLPAGDDGLAVLDRLLELRAPSDLVYVVRAPPAAAPRAPLLATGLAGPRFEAGRGFGSATTRRTGLVAATDVAPTVLERLGVSAPPTMAGRRIETRLASAGAGAAIRRQERLSAILPGRPPALLGLLAAWFAVAAALALTGGRAGRRTGVRLGLLAALWFPGLALASAALSVGTPLSLVLESALLALGSLALAVVTDRLLPWPRGPALPAAAVLCAYTIDLALGSPLTAISLVGPNPAGGARFFGIGNELEALLGVSVLVGVGAALSLTPTSPGRIAATFGVAGLAAAAVMGAGRLGADVGAVVTLGAGTAAAAACVLPRGAARHAVAALVVLAPVLALGGLFVLDSATGGDAHLSRSVLDDGSEGIGAALERRIATQRGLLSSPVGAVVAAAGLCVLIALALRRRRVLAPLAEAGDRPLTAGLTGSFAAILVCALANDSAPDVLAIGAVLALLAAAYVHSEPPEQERRPTLERDTPRRYDEVRSRPTAA</sequence>
<organism evidence="3">
    <name type="scientific">uncultured Solirubrobacterales bacterium</name>
    <dbReference type="NCBI Taxonomy" id="768556"/>
    <lineage>
        <taxon>Bacteria</taxon>
        <taxon>Bacillati</taxon>
        <taxon>Actinomycetota</taxon>
        <taxon>Thermoleophilia</taxon>
        <taxon>Solirubrobacterales</taxon>
        <taxon>environmental samples</taxon>
    </lineage>
</organism>
<keyword evidence="2" id="KW-0812">Transmembrane</keyword>
<feature type="region of interest" description="Disordered" evidence="1">
    <location>
        <begin position="664"/>
        <end position="691"/>
    </location>
</feature>
<feature type="transmembrane region" description="Helical" evidence="2">
    <location>
        <begin position="453"/>
        <end position="470"/>
    </location>
</feature>
<feature type="transmembrane region" description="Helical" evidence="2">
    <location>
        <begin position="501"/>
        <end position="520"/>
    </location>
</feature>
<proteinExistence type="predicted"/>
<gene>
    <name evidence="3" type="ORF">AVDCRST_MAG17-1931</name>
</gene>
<feature type="transmembrane region" description="Helical" evidence="2">
    <location>
        <begin position="477"/>
        <end position="495"/>
    </location>
</feature>
<keyword evidence="2" id="KW-1133">Transmembrane helix</keyword>
<feature type="transmembrane region" description="Helical" evidence="2">
    <location>
        <begin position="582"/>
        <end position="604"/>
    </location>
</feature>
<dbReference type="AlphaFoldDB" id="A0A6J4SZW8"/>
<protein>
    <submittedName>
        <fullName evidence="3">Uncharacterized protein</fullName>
    </submittedName>
</protein>
<accession>A0A6J4SZW8</accession>